<evidence type="ECO:0000256" key="2">
    <source>
        <dbReference type="ARBA" id="ARBA00004496"/>
    </source>
</evidence>
<comment type="similarity">
    <text evidence="3">Belongs to the CSN3 family.</text>
</comment>
<organism evidence="9 10">
    <name type="scientific">Amniculicola lignicola CBS 123094</name>
    <dbReference type="NCBI Taxonomy" id="1392246"/>
    <lineage>
        <taxon>Eukaryota</taxon>
        <taxon>Fungi</taxon>
        <taxon>Dikarya</taxon>
        <taxon>Ascomycota</taxon>
        <taxon>Pezizomycotina</taxon>
        <taxon>Dothideomycetes</taxon>
        <taxon>Pleosporomycetidae</taxon>
        <taxon>Pleosporales</taxon>
        <taxon>Amniculicolaceae</taxon>
        <taxon>Amniculicola</taxon>
    </lineage>
</organism>
<reference evidence="9" key="1">
    <citation type="journal article" date="2020" name="Stud. Mycol.">
        <title>101 Dothideomycetes genomes: a test case for predicting lifestyles and emergence of pathogens.</title>
        <authorList>
            <person name="Haridas S."/>
            <person name="Albert R."/>
            <person name="Binder M."/>
            <person name="Bloem J."/>
            <person name="Labutti K."/>
            <person name="Salamov A."/>
            <person name="Andreopoulos B."/>
            <person name="Baker S."/>
            <person name="Barry K."/>
            <person name="Bills G."/>
            <person name="Bluhm B."/>
            <person name="Cannon C."/>
            <person name="Castanera R."/>
            <person name="Culley D."/>
            <person name="Daum C."/>
            <person name="Ezra D."/>
            <person name="Gonzalez J."/>
            <person name="Henrissat B."/>
            <person name="Kuo A."/>
            <person name="Liang C."/>
            <person name="Lipzen A."/>
            <person name="Lutzoni F."/>
            <person name="Magnuson J."/>
            <person name="Mondo S."/>
            <person name="Nolan M."/>
            <person name="Ohm R."/>
            <person name="Pangilinan J."/>
            <person name="Park H.-J."/>
            <person name="Ramirez L."/>
            <person name="Alfaro M."/>
            <person name="Sun H."/>
            <person name="Tritt A."/>
            <person name="Yoshinaga Y."/>
            <person name="Zwiers L.-H."/>
            <person name="Turgeon B."/>
            <person name="Goodwin S."/>
            <person name="Spatafora J."/>
            <person name="Crous P."/>
            <person name="Grigoriev I."/>
        </authorList>
    </citation>
    <scope>NUCLEOTIDE SEQUENCE</scope>
    <source>
        <strain evidence="9">CBS 123094</strain>
    </source>
</reference>
<dbReference type="AlphaFoldDB" id="A0A6A5WSL9"/>
<evidence type="ECO:0000259" key="8">
    <source>
        <dbReference type="PROSITE" id="PS50250"/>
    </source>
</evidence>
<dbReference type="InterPro" id="IPR055089">
    <property type="entry name" value="COP9_N"/>
</dbReference>
<feature type="domain" description="PCI" evidence="8">
    <location>
        <begin position="249"/>
        <end position="418"/>
    </location>
</feature>
<accession>A0A6A5WSL9</accession>
<evidence type="ECO:0000256" key="5">
    <source>
        <dbReference type="ARBA" id="ARBA00022490"/>
    </source>
</evidence>
<evidence type="ECO:0000256" key="3">
    <source>
        <dbReference type="ARBA" id="ARBA00007084"/>
    </source>
</evidence>
<dbReference type="GO" id="GO:0006511">
    <property type="term" value="P:ubiquitin-dependent protein catabolic process"/>
    <property type="evidence" value="ECO:0007669"/>
    <property type="project" value="TreeGrafter"/>
</dbReference>
<dbReference type="GO" id="GO:0008180">
    <property type="term" value="C:COP9 signalosome"/>
    <property type="evidence" value="ECO:0007669"/>
    <property type="project" value="UniProtKB-KW"/>
</dbReference>
<keyword evidence="5" id="KW-0963">Cytoplasm</keyword>
<evidence type="ECO:0000313" key="9">
    <source>
        <dbReference type="EMBL" id="KAF2000546.1"/>
    </source>
</evidence>
<name>A0A6A5WSL9_9PLEO</name>
<dbReference type="Proteomes" id="UP000799779">
    <property type="component" value="Unassembled WGS sequence"/>
</dbReference>
<sequence>MSAELLNVLFAFQPDAPALKQKVQYDKAARQFVQQVSNIAPQHFSKGADTPQDVFELLDPTTNSIAYIYALLARIGTATDGFKLSKGISDQVRPGGSLWNRMVIFVDSFDPIQIRYAGNAWRRLLDEVDKIARLTGMAALAISPIRSALLRLDPASGTFTLTHLHFIRLCMETRSYVAALPILDNYIHTIPGQLPQIVLTELEYSVPGADHTNSGEYIHHKSGHSDKVNILDVQEYYLLGAMAYIGLRQFKKAKEFLEHVLISPTSNVANGYMLEAYKKWVLCSCLALGGVKSIPRTVNGPALKQMRAVSKAYDALGQAFVQLGNLPKLRAQINAGKDLWLEDGNTGLVNELRDQQYRFYVSRLSRTFSAIPVSNIASNLGGSAEELTAYLEKEIKDGHQNAVLEQTDQGVVLRFFLNPTEGPLAKSEKQQQQALFEQTQRTNTLADEVKSADYRLSLTREYMEHLRRASKKMSAAGVTEAMDTTWDDGGEAEEDIMGDMH</sequence>
<keyword evidence="6" id="KW-0736">Signalosome</keyword>
<dbReference type="GO" id="GO:0005737">
    <property type="term" value="C:cytoplasm"/>
    <property type="evidence" value="ECO:0007669"/>
    <property type="project" value="UniProtKB-SubCell"/>
</dbReference>
<dbReference type="PANTHER" id="PTHR10758:SF1">
    <property type="entry name" value="COP9 SIGNALOSOME COMPLEX SUBUNIT 3"/>
    <property type="match status" value="1"/>
</dbReference>
<proteinExistence type="inferred from homology"/>
<evidence type="ECO:0000256" key="4">
    <source>
        <dbReference type="ARBA" id="ARBA00014878"/>
    </source>
</evidence>
<dbReference type="PROSITE" id="PS50250">
    <property type="entry name" value="PCI"/>
    <property type="match status" value="1"/>
</dbReference>
<dbReference type="InterPro" id="IPR050756">
    <property type="entry name" value="CSN3"/>
</dbReference>
<dbReference type="EMBL" id="ML977588">
    <property type="protein sequence ID" value="KAF2000546.1"/>
    <property type="molecule type" value="Genomic_DNA"/>
</dbReference>
<evidence type="ECO:0000313" key="10">
    <source>
        <dbReference type="Proteomes" id="UP000799779"/>
    </source>
</evidence>
<keyword evidence="10" id="KW-1185">Reference proteome</keyword>
<protein>
    <recommendedName>
        <fullName evidence="4">COP9 signalosome complex subunit 3</fullName>
    </recommendedName>
</protein>
<dbReference type="OrthoDB" id="29061at2759"/>
<dbReference type="PANTHER" id="PTHR10758">
    <property type="entry name" value="26S PROTEASOME NON-ATPASE REGULATORY SUBUNIT 3/COP9 SIGNALOSOME COMPLEX SUBUNIT 3"/>
    <property type="match status" value="1"/>
</dbReference>
<dbReference type="InterPro" id="IPR000717">
    <property type="entry name" value="PCI_dom"/>
</dbReference>
<evidence type="ECO:0000256" key="6">
    <source>
        <dbReference type="ARBA" id="ARBA00022790"/>
    </source>
</evidence>
<evidence type="ECO:0000256" key="1">
    <source>
        <dbReference type="ARBA" id="ARBA00004123"/>
    </source>
</evidence>
<gene>
    <name evidence="9" type="ORF">P154DRAFT_522452</name>
</gene>
<evidence type="ECO:0000256" key="7">
    <source>
        <dbReference type="ARBA" id="ARBA00023242"/>
    </source>
</evidence>
<dbReference type="Pfam" id="PF22788">
    <property type="entry name" value="COP9_hel_rpt"/>
    <property type="match status" value="1"/>
</dbReference>
<comment type="subcellular location">
    <subcellularLocation>
        <location evidence="2">Cytoplasm</location>
    </subcellularLocation>
    <subcellularLocation>
        <location evidence="1">Nucleus</location>
    </subcellularLocation>
</comment>
<keyword evidence="7" id="KW-0539">Nucleus</keyword>